<dbReference type="GO" id="GO:0060271">
    <property type="term" value="P:cilium assembly"/>
    <property type="evidence" value="ECO:0007669"/>
    <property type="project" value="UniProtKB-ARBA"/>
</dbReference>
<dbReference type="InterPro" id="IPR027417">
    <property type="entry name" value="P-loop_NTPase"/>
</dbReference>
<evidence type="ECO:0000256" key="7">
    <source>
        <dbReference type="ARBA" id="ARBA00022490"/>
    </source>
</evidence>
<dbReference type="InterPro" id="IPR049400">
    <property type="entry name" value="DYNC2H1_AAA_dom"/>
</dbReference>
<feature type="coiled-coil region" evidence="21">
    <location>
        <begin position="1144"/>
        <end position="1171"/>
    </location>
</feature>
<dbReference type="InterPro" id="IPR035706">
    <property type="entry name" value="AAA_9"/>
</dbReference>
<dbReference type="InterPro" id="IPR004273">
    <property type="entry name" value="Dynein_heavy_D6_P-loop"/>
</dbReference>
<evidence type="ECO:0000256" key="10">
    <source>
        <dbReference type="ARBA" id="ARBA00022794"/>
    </source>
</evidence>
<dbReference type="InterPro" id="IPR003593">
    <property type="entry name" value="AAA+_ATPase"/>
</dbReference>
<evidence type="ECO:0000256" key="16">
    <source>
        <dbReference type="ARBA" id="ARBA00023136"/>
    </source>
</evidence>
<keyword evidence="15" id="KW-0969">Cilium</keyword>
<dbReference type="Pfam" id="PF22597">
    <property type="entry name" value="DYN_lid"/>
    <property type="match status" value="1"/>
</dbReference>
<dbReference type="InterPro" id="IPR013602">
    <property type="entry name" value="Dynein_heavy_linker"/>
</dbReference>
<evidence type="ECO:0000256" key="9">
    <source>
        <dbReference type="ARBA" id="ARBA00022741"/>
    </source>
</evidence>
<evidence type="ECO:0000259" key="22">
    <source>
        <dbReference type="SMART" id="SM00382"/>
    </source>
</evidence>
<dbReference type="Pfam" id="PF21264">
    <property type="entry name" value="DYNC2H1_AAA_dom"/>
    <property type="match status" value="1"/>
</dbReference>
<gene>
    <name evidence="23" type="ORF">DTER00134_LOCUS16074</name>
    <name evidence="24" type="ORF">DTER00134_LOCUS16075</name>
</gene>
<dbReference type="InterPro" id="IPR041228">
    <property type="entry name" value="Dynein_C"/>
</dbReference>
<keyword evidence="19" id="KW-0966">Cell projection</keyword>
<dbReference type="GO" id="GO:0005874">
    <property type="term" value="C:microtubule"/>
    <property type="evidence" value="ECO:0007669"/>
    <property type="project" value="UniProtKB-KW"/>
</dbReference>
<dbReference type="Gene3D" id="1.20.920.20">
    <property type="match status" value="1"/>
</dbReference>
<dbReference type="InterPro" id="IPR026983">
    <property type="entry name" value="DHC"/>
</dbReference>
<dbReference type="Gene3D" id="1.10.8.710">
    <property type="match status" value="1"/>
</dbReference>
<dbReference type="Gene3D" id="1.10.8.1220">
    <property type="match status" value="1"/>
</dbReference>
<keyword evidence="12" id="KW-0282">Flagellum</keyword>
<dbReference type="Pfam" id="PF08385">
    <property type="entry name" value="DHC_N1"/>
    <property type="match status" value="1"/>
</dbReference>
<keyword evidence="8" id="KW-0493">Microtubule</keyword>
<dbReference type="InterPro" id="IPR042228">
    <property type="entry name" value="Dynein_linker_3"/>
</dbReference>
<dbReference type="FunFam" id="3.40.50.300:FF:001685">
    <property type="entry name" value="Dynein heavy chain, putative"/>
    <property type="match status" value="1"/>
</dbReference>
<dbReference type="GO" id="GO:0030286">
    <property type="term" value="C:dynein complex"/>
    <property type="evidence" value="ECO:0007669"/>
    <property type="project" value="UniProtKB-KW"/>
</dbReference>
<keyword evidence="11" id="KW-0067">ATP-binding</keyword>
<dbReference type="Pfam" id="PF08393">
    <property type="entry name" value="DHC_N2"/>
    <property type="match status" value="1"/>
</dbReference>
<evidence type="ECO:0000313" key="24">
    <source>
        <dbReference type="EMBL" id="CAE0501002.1"/>
    </source>
</evidence>
<evidence type="ECO:0000256" key="12">
    <source>
        <dbReference type="ARBA" id="ARBA00022846"/>
    </source>
</evidence>
<dbReference type="InterPro" id="IPR042219">
    <property type="entry name" value="AAA_lid_11_sf"/>
</dbReference>
<dbReference type="Pfam" id="PF12780">
    <property type="entry name" value="AAA_8"/>
    <property type="match status" value="1"/>
</dbReference>
<dbReference type="FunFam" id="3.40.50.300:FF:000598">
    <property type="entry name" value="Dynein cytoplasmic 2 heavy chain 1"/>
    <property type="match status" value="1"/>
</dbReference>
<dbReference type="InterPro" id="IPR024743">
    <property type="entry name" value="Dynein_HC_stalk"/>
</dbReference>
<dbReference type="Pfam" id="PF18198">
    <property type="entry name" value="AAA_lid_11"/>
    <property type="match status" value="1"/>
</dbReference>
<dbReference type="GO" id="GO:0051959">
    <property type="term" value="F:dynein light intermediate chain binding"/>
    <property type="evidence" value="ECO:0007669"/>
    <property type="project" value="InterPro"/>
</dbReference>
<accession>A0A6S8MGQ6</accession>
<dbReference type="GO" id="GO:0008569">
    <property type="term" value="F:minus-end-directed microtubule motor activity"/>
    <property type="evidence" value="ECO:0007669"/>
    <property type="project" value="InterPro"/>
</dbReference>
<keyword evidence="18" id="KW-0206">Cytoskeleton</keyword>
<feature type="domain" description="AAA+ ATPase" evidence="22">
    <location>
        <begin position="1746"/>
        <end position="1847"/>
    </location>
</feature>
<evidence type="ECO:0000256" key="4">
    <source>
        <dbReference type="ARBA" id="ARBA00008887"/>
    </source>
</evidence>
<name>A0A6S8MGQ6_DUNTE</name>
<dbReference type="Gene3D" id="3.20.180.20">
    <property type="entry name" value="Dynein heavy chain, N-terminal domain 2"/>
    <property type="match status" value="1"/>
</dbReference>
<feature type="domain" description="AAA+ ATPase" evidence="22">
    <location>
        <begin position="2340"/>
        <end position="2490"/>
    </location>
</feature>
<keyword evidence="10" id="KW-0970">Cilium biogenesis/degradation</keyword>
<dbReference type="SMART" id="SM00382">
    <property type="entry name" value="AAA"/>
    <property type="match status" value="3"/>
</dbReference>
<dbReference type="Gene3D" id="1.20.140.100">
    <property type="entry name" value="Dynein heavy chain, N-terminal domain 2"/>
    <property type="match status" value="1"/>
</dbReference>
<dbReference type="Gene3D" id="3.40.50.300">
    <property type="entry name" value="P-loop containing nucleotide triphosphate hydrolases"/>
    <property type="match status" value="5"/>
</dbReference>
<keyword evidence="9" id="KW-0547">Nucleotide-binding</keyword>
<evidence type="ECO:0000256" key="8">
    <source>
        <dbReference type="ARBA" id="ARBA00022701"/>
    </source>
</evidence>
<evidence type="ECO:0000256" key="6">
    <source>
        <dbReference type="ARBA" id="ARBA00022475"/>
    </source>
</evidence>
<dbReference type="GO" id="GO:0005930">
    <property type="term" value="C:axoneme"/>
    <property type="evidence" value="ECO:0007669"/>
    <property type="project" value="UniProtKB-SubCell"/>
</dbReference>
<evidence type="ECO:0000256" key="13">
    <source>
        <dbReference type="ARBA" id="ARBA00023017"/>
    </source>
</evidence>
<evidence type="ECO:0000256" key="18">
    <source>
        <dbReference type="ARBA" id="ARBA00023212"/>
    </source>
</evidence>
<evidence type="ECO:0000256" key="3">
    <source>
        <dbReference type="ARBA" id="ARBA00004430"/>
    </source>
</evidence>
<evidence type="ECO:0000256" key="20">
    <source>
        <dbReference type="ARBA" id="ARBA00023902"/>
    </source>
</evidence>
<dbReference type="PANTHER" id="PTHR45703">
    <property type="entry name" value="DYNEIN HEAVY CHAIN"/>
    <property type="match status" value="1"/>
</dbReference>
<dbReference type="GO" id="GO:0005524">
    <property type="term" value="F:ATP binding"/>
    <property type="evidence" value="ECO:0007669"/>
    <property type="project" value="UniProtKB-KW"/>
</dbReference>
<dbReference type="Gene3D" id="1.10.8.720">
    <property type="entry name" value="Region D6 of dynein motor"/>
    <property type="match status" value="1"/>
</dbReference>
<keyword evidence="6" id="KW-1003">Cell membrane</keyword>
<dbReference type="Gene3D" id="1.20.920.30">
    <property type="match status" value="1"/>
</dbReference>
<comment type="similarity">
    <text evidence="4">Belongs to the dynein heavy chain family.</text>
</comment>
<dbReference type="InterPro" id="IPR054354">
    <property type="entry name" value="DYNC2H1-like_lid"/>
</dbReference>
<dbReference type="FunFam" id="3.40.50.300:FF:001810">
    <property type="entry name" value="Cytoplasmic dynein 2 heavy chain 1"/>
    <property type="match status" value="1"/>
</dbReference>
<evidence type="ECO:0000256" key="14">
    <source>
        <dbReference type="ARBA" id="ARBA00023054"/>
    </source>
</evidence>
<evidence type="ECO:0000256" key="15">
    <source>
        <dbReference type="ARBA" id="ARBA00023069"/>
    </source>
</evidence>
<keyword evidence="7" id="KW-0963">Cytoplasm</keyword>
<dbReference type="Pfam" id="PF12775">
    <property type="entry name" value="AAA_7"/>
    <property type="match status" value="1"/>
</dbReference>
<evidence type="ECO:0000256" key="21">
    <source>
        <dbReference type="SAM" id="Coils"/>
    </source>
</evidence>
<keyword evidence="13" id="KW-0243">Dynein</keyword>
<feature type="coiled-coil region" evidence="21">
    <location>
        <begin position="3459"/>
        <end position="3486"/>
    </location>
</feature>
<dbReference type="FunFam" id="3.20.180.20:FF:000002">
    <property type="entry name" value="Cytoplasmic dynein heavy chain 1"/>
    <property type="match status" value="1"/>
</dbReference>
<evidence type="ECO:0000256" key="2">
    <source>
        <dbReference type="ARBA" id="ARBA00004230"/>
    </source>
</evidence>
<dbReference type="Pfam" id="PF12774">
    <property type="entry name" value="AAA_6"/>
    <property type="match status" value="1"/>
</dbReference>
<dbReference type="Gene3D" id="3.10.490.20">
    <property type="match status" value="1"/>
</dbReference>
<dbReference type="InterPro" id="IPR042222">
    <property type="entry name" value="Dynein_2_N"/>
</dbReference>
<reference evidence="23" key="1">
    <citation type="submission" date="2021-01" db="EMBL/GenBank/DDBJ databases">
        <authorList>
            <person name="Corre E."/>
            <person name="Pelletier E."/>
            <person name="Niang G."/>
            <person name="Scheremetjew M."/>
            <person name="Finn R."/>
            <person name="Kale V."/>
            <person name="Holt S."/>
            <person name="Cochrane G."/>
            <person name="Meng A."/>
            <person name="Brown T."/>
            <person name="Cohen L."/>
        </authorList>
    </citation>
    <scope>NUCLEOTIDE SEQUENCE</scope>
    <source>
        <strain evidence="23">CCMP1320</strain>
    </source>
</reference>
<dbReference type="GO" id="GO:0045505">
    <property type="term" value="F:dynein intermediate chain binding"/>
    <property type="evidence" value="ECO:0007669"/>
    <property type="project" value="InterPro"/>
</dbReference>
<sequence length="4349" mass="482736">MDVRKAFVLNTIASAIASADQRDAYVQYLSQDANGALASFLDDANASVLVASVSGLGSSQLKLKLATDASFPEDCEYQVVLAKLRPGPVAVGDVPANISVSTVSHSPLSSLYHCLKDVYHPLLLTKQQASNGEQPEGLSVKLEPRLVELLQQLEAGLGAVVRKGQRAPMSAASDPNTAPLYEVLTPLDEVAYWEELATGGAAAGSPVQHAAQQVHAHMGALRAPYEALLSAAVRGLNRSSGSDDIGLEGGWEAVKETLDQTISVLRMVWPVRLPPGGFAMSQKRVENLMNVTAAAIAAYVQSQLHGVDLWARPFVDIKGSLIGASQVMARLADEFRDLSGDWKIGVDNGGHTWTGPALTDPYVEAFRQRLEEVYTMRETHDELCRLLGQHEAQSLGAAEVFTPLAHLPVLQVSEYNMPAWRSGKEDFERRMEPLEQRISQKLREMFGATILPALISAVTGDAAVQPQQVFQDLRRFGGLLSRPAVASALTSEKEALAKQVDKHVDALQGALDERQGAADSGTKYADGHNRNPSNVVDHIMWALKTQHKLARTQEVLRLMLGTKQVASGDGSSSSLHNCLSVAAQLSKEVEAFKKQQFEIWEAETQEQLSSMAAWKNSKLMTFDSQNHHVKTHFNDQLVVLLREVRQLQSLGFSIKRNILNEVETANRFYRYGMVLKQRANFYNNIATEMIPCQKPMLLQDAMDFEKVLMNPKDSQGKEITWRSAAALEGYVKRLNDVAERLAEKTRQLRKWHDVLRDKVVALMNTDLVRYKDRWAVGVKEMRDIFLRLENEGYTREAQQVWRQHWDFQLFKALEYQYIQGLTCINQALPEIDIKMVFRQHKLQYDPPLEDIRIKHYKDHLNTFLGLPLRMKGVSDLSERPGFFRPIVDAAPQGIAKVYAAAEALFGQLAEELKRYQDWMVLGTVDLDEFVDANLTEVSDWELNFKVLKAAARDAERLPNEVKVDCYNISLVPVKTVVDEQLKRLQETLVASLRRKANDEKTCVEEYIKNGRNLFGKQAATVEDIGVAGQEARHMVDGLNEIQQIKRRIDEKNKLLRAMASGGNSKDAAYATVDVSEVNNAWEAFTTQLQQFDASLEDQKQQLGVAVTKQLEEFRGNVAGFASRWEELKPKGGPSGNPAVVLSKIQAYAVEVQELKEESAKLQKEAEAFKMDVGGFEVLDEVANDVAITSKSWNRYAEFLGERNEMANKEWLSMREQVWKIEDFLSKWREGPESASKDEKDPINAILSQEIRSYELCLPHLKTTMRGAGWEDTHWLQLFKMLGLKTSGEGSVSRETVTLAHFLDVADKVVSNADAIKSLDAQAQGEAMIRKALAELKLWGQNREFSFSEPVATLGRARGRPIVLIKEWRDVQAEVGDHQSLVASLRQSSYYHLFKDEVASWEMKLSVLQEGLMLLNQIQRKWVYLEPIFGRGALPAQQARFRNVDEEFKRVMYQLESNKLVVSFAEIIGIRDKLPQMAQQLDVCQRALSDFLEDKRSSFPRFYFLGDDDLLEILGQAQNPSVIQSHLKKLFAGIHKVKFSPNHSSITSMQSMAGEVVELATGVQVTDSIETWLNSLATCMQSVMAGQLQLVCSGRMGDEFKVAASQTLCLKEAISFTDMVEKALRQQNGIARVAKDMSTALEQLAASDYTGSTLLQLKKQALVLDFIHYLDVVEQLTREQTSSPSDWAWTRQLRYYAAEGGGVDVCMAEASFQYTWEYQGNAPKLVYTPLTDKCYLTLTQGMALGYGGNPYGPAGTGKTESVKALGQALARQVLVFNCDEEFDFRAMGRIFVGLVKCGAWGCFDEFNRLDEEVLSAVSQQIQIIQGALKEGAATMEFMDKTVEVDKNAGIFVTLNPAGKGYGGRSKLPDNLKQLFRSIAMTVPNNEQIAEVLLVSEGFKHAKVLARKLVPLFSLSRELLSQQQHYDWGLRALKTSLGIAGRELREVRKAAGASNTTLSEPEEMEIIVRAVCATKLPTLTFDDNRGFIALINDLFTNIKITDSKNPDLEAAIKTVSKALKIELTPPQVDKILQLHLACEQRIGIIIVGPSGSGKSTLWEVLEKAYEQLGKRPLVFRMNPKAMARQQLLGSMNLDTREWSDGVLTAAARRVVKEPLEQRCWIVCDGDVDPEWIESLNSVLDDNRLLTMPNGERIQFANNVNFIFECHSLEFASPATVSRCGMLFMSDEALEVKSLVDKWIVDHTDDNSRSQMQSWFKDYFFKAFEWGLSRPSAVETTKVGLLSSALSHLGAEDAGTKHDFVVALARGVGANMTPEVRADFYADLTRMTGESGFADDMGAYGADPLMCLGEDLREGTLGGDGVDLVMTPEALASLSIIAPWFKTREPFILVGPDGCGKSTLLEHCFSRIVGCSVATVHCSAQTNAANVVQKLVQVCGKPVTTAIGKCLRPPDNARIILFLKDINLPRPDKYNTSQLVAFLQQLLSHGGYYDENLEFIHVQRVQIIGCMSPPSTVGRHALSTRFTARVRVACLAHPDISSLQSVYTSIIEKVLPNTRSIGPAYLAKAMLEVYGQVSERFTVNEQAHYQFSPRDVTAWVHGLKRYELDSGLMSLADAFGHEACRIFRDRLVGQEALESFDGTLSVVMSTQLRSTGSLSGWTATTLGCTNDDRIKKSANSTRLSRWEMNDLQSNIAGKLKSYEREIKELHMLLFPEVLERLARFDRVLAEPGGSLLLCGPSGTGRRSCMLLLAYMHQLNFFTPKMNRSYDLKSFRSDLKEVLKATGVEGKPTLLFLEDHQLIDPAFLELVNSLLSGGEVPGLFTNEELNKELAPLEQQKNEDPTYTGPNNTYVYFTHRVSQNLHIAISMDPSNDLFRPRCESNPALLSRCAVQWLDRWSDSTKTHIARMRLKEASAGGASKNATRQSISDQDMASLVSKMVLLHNSMLSMGATPRQYMAFVQLYNSIYSNKRKQVLEQQGFLKTGLTKLAEAESTVDDLSAKAGSQREELKLKQADAEEALVRIQSSMMQAADRRKEVEILKKRQAKEEVELKGRRGGVEEELKGVQPLIDQARKAVGGIKKENIDEIRSLKMPPDAIRDVLEGVLLVLGQQDTSWNNMKKFLGAKAVKDEIVNFDARKVNPSMRASVNKLLSTKGNSFEPAVIQRVSVAAAPLASWVKAIMAYSKVLERTAPLEQELSGLVASLQESATLIVQYEKELATCDEQVSILRADFAKRTSEAESLRTRVEKAEATVNVARDLLGKLSGEKQRWSSQVQTLQVSLSNAPLDALLTSAFITYLPGHSEDVRARVEKMWMQQLGVQEYNFCHFMSSEGEMLRWKGEGLPADNLSMQNGVVILNASLPPLIIDPSTQASKWLEAHLRAISPTLEVTSMHDPRFVNSLELAVRFGKTLIVQEVDRIEPVLYPLLRQDLARQGPRFVVDIGDKQIDYNETFRLYLVTRHPDPYLPPDASSLVSTTNFTVTRSGLEGQLLGLTLQQEQPELEEKKSTLLQQEEDLKVQLADLEKQLLQTLATSQGSLLENKELLDSLNASQVKSQTVAAGLAHSRELQASLDVQREMYRPIAKRGSTMYFLIKDLSTINHMYRFSLSVFTTLFKKALNQDTPAGDITTRITLLSGALLDLVLSYVARSLFNADRLMLGMHMARHMKPEAVQPEEWDFFLGKPHVDVTSSQVSRPPWVHESCAAAFALLAANFPKLVQACELMDGQLWGPWVAEAAGDGAVALPGRVASKVSPFQALLLVLTFRPDRLEAAMNGFVCAALNVKGVVPLPFSLKDLVERESNASQPVLFTTTPGADPTTELAEYANATIGRDRYFEVAMGQGQADIALNLLRECARSGDWLCLKNLHLAVSWLPTLEKEMYTLTKADSFRLFLSTEPHSRFPTTLLEGSLKITVEAPPGVKKNLQRTYEGWSSQLLAAGPPMHAQLMFVLAWFHAVVQERRSFIPQGWSKFYEFSTADLRSGADVVMMALKGADGSCQWKMLHGLLENAIYGGRVDNDLDAKVLRAYLQQYFNAEIVGQSGRVKPLPGTRVAVPSSKHKEDYMQVIADLPDSDPPAIFSLPANIGRAAQQVHGQKVVQSLKAMSLASTTTTTFNSAQWQAQLGPLLRLWDTLASQAAPLKAAVKEVGASRRGKNASAPSSPVDAFVALERLHAVKVVETVGRTLNAINKVLRGQATLSSTVKASGQQLLVDEVPSSWEALWAEGPTAPSDFIRSVVRRGLAIEDWWAKVQAGSLLNSGPLDLSQLFHPGPFLNALRQQTARATKVPLDHLKLGTCWDMGRLGQHAIQVGGLLVQGATFDGTRLGPLAQDSPISRAVPPMGLAWLHHETPLPYAHHISTPLYSTQDRAHVLIEVQLPIASQEEEVANTLAGLALFMTA</sequence>
<evidence type="ECO:0000256" key="1">
    <source>
        <dbReference type="ARBA" id="ARBA00004202"/>
    </source>
</evidence>
<dbReference type="EMBL" id="HBIP01026618">
    <property type="protein sequence ID" value="CAE0501001.1"/>
    <property type="molecule type" value="Transcribed_RNA"/>
</dbReference>
<dbReference type="PANTHER" id="PTHR45703:SF22">
    <property type="entry name" value="DYNEIN CYTOPLASMIC 2 HEAVY CHAIN 1"/>
    <property type="match status" value="1"/>
</dbReference>
<dbReference type="Pfam" id="PF18199">
    <property type="entry name" value="Dynein_C"/>
    <property type="match status" value="1"/>
</dbReference>
<dbReference type="Gene3D" id="1.20.1270.280">
    <property type="match status" value="1"/>
</dbReference>
<keyword evidence="17" id="KW-0505">Motor protein</keyword>
<dbReference type="Gene3D" id="6.10.140.1060">
    <property type="match status" value="1"/>
</dbReference>
<dbReference type="FunFam" id="1.20.920.20:FF:000002">
    <property type="entry name" value="Cytoplasmic dynein 1 heavy chain"/>
    <property type="match status" value="1"/>
</dbReference>
<dbReference type="InterPro" id="IPR013594">
    <property type="entry name" value="Dynein_heavy_tail"/>
</dbReference>
<dbReference type="InterPro" id="IPR041658">
    <property type="entry name" value="AAA_lid_11"/>
</dbReference>
<evidence type="ECO:0000313" key="23">
    <source>
        <dbReference type="EMBL" id="CAE0501001.1"/>
    </source>
</evidence>
<keyword evidence="5" id="KW-0217">Developmental protein</keyword>
<dbReference type="Pfam" id="PF12781">
    <property type="entry name" value="AAA_9"/>
    <property type="match status" value="1"/>
</dbReference>
<protein>
    <recommendedName>
        <fullName evidence="20">Cytoplasmic dynein 2 heavy chain 1</fullName>
    </recommendedName>
</protein>
<dbReference type="GO" id="GO:0007018">
    <property type="term" value="P:microtubule-based movement"/>
    <property type="evidence" value="ECO:0007669"/>
    <property type="project" value="InterPro"/>
</dbReference>
<dbReference type="Pfam" id="PF03028">
    <property type="entry name" value="Dynein_heavy"/>
    <property type="match status" value="1"/>
</dbReference>
<dbReference type="InterPro" id="IPR024317">
    <property type="entry name" value="Dynein_heavy_chain_D4_dom"/>
</dbReference>
<dbReference type="FunFam" id="1.10.8.720:FF:000006">
    <property type="entry name" value="cytoplasmic dynein 2 heavy chain 1"/>
    <property type="match status" value="1"/>
</dbReference>
<keyword evidence="16" id="KW-0472">Membrane</keyword>
<dbReference type="SUPFAM" id="SSF52540">
    <property type="entry name" value="P-loop containing nucleoside triphosphate hydrolases"/>
    <property type="match status" value="4"/>
</dbReference>
<comment type="subcellular location">
    <subcellularLocation>
        <location evidence="1">Cell membrane</location>
        <topology evidence="1">Peripheral membrane protein</topology>
    </subcellularLocation>
    <subcellularLocation>
        <location evidence="2">Cell projection</location>
        <location evidence="2">Cilium</location>
        <location evidence="2">Flagellum</location>
    </subcellularLocation>
    <subcellularLocation>
        <location evidence="3">Cytoplasm</location>
        <location evidence="3">Cytoskeleton</location>
        <location evidence="3">Cilium axoneme</location>
    </subcellularLocation>
</comment>
<evidence type="ECO:0000256" key="17">
    <source>
        <dbReference type="ARBA" id="ARBA00023175"/>
    </source>
</evidence>
<dbReference type="FunFam" id="1.10.8.1220:FF:000001">
    <property type="entry name" value="Dynein axonemal heavy chain 5"/>
    <property type="match status" value="1"/>
</dbReference>
<feature type="domain" description="AAA+ ATPase" evidence="22">
    <location>
        <begin position="2038"/>
        <end position="2285"/>
    </location>
</feature>
<organism evidence="23">
    <name type="scientific">Dunaliella tertiolecta</name>
    <name type="common">Green alga</name>
    <dbReference type="NCBI Taxonomy" id="3047"/>
    <lineage>
        <taxon>Eukaryota</taxon>
        <taxon>Viridiplantae</taxon>
        <taxon>Chlorophyta</taxon>
        <taxon>core chlorophytes</taxon>
        <taxon>Chlorophyceae</taxon>
        <taxon>CS clade</taxon>
        <taxon>Chlamydomonadales</taxon>
        <taxon>Dunaliellaceae</taxon>
        <taxon>Dunaliella</taxon>
    </lineage>
</organism>
<feature type="coiled-coil region" evidence="21">
    <location>
        <begin position="3165"/>
        <end position="3213"/>
    </location>
</feature>
<keyword evidence="14 21" id="KW-0175">Coiled coil</keyword>
<proteinExistence type="inferred from homology"/>
<dbReference type="InterPro" id="IPR035699">
    <property type="entry name" value="AAA_6"/>
</dbReference>
<evidence type="ECO:0000256" key="11">
    <source>
        <dbReference type="ARBA" id="ARBA00022840"/>
    </source>
</evidence>
<dbReference type="InterPro" id="IPR043157">
    <property type="entry name" value="Dynein_AAA1S"/>
</dbReference>
<dbReference type="Gene3D" id="1.20.58.1120">
    <property type="match status" value="1"/>
</dbReference>
<dbReference type="GO" id="GO:0005886">
    <property type="term" value="C:plasma membrane"/>
    <property type="evidence" value="ECO:0007669"/>
    <property type="project" value="UniProtKB-SubCell"/>
</dbReference>
<evidence type="ECO:0000256" key="19">
    <source>
        <dbReference type="ARBA" id="ARBA00023273"/>
    </source>
</evidence>
<dbReference type="FunFam" id="3.40.50.300:FF:000071">
    <property type="entry name" value="Cytoplasmic dynein heavy chain 1"/>
    <property type="match status" value="1"/>
</dbReference>
<dbReference type="FunFam" id="3.40.50.300:FF:000706">
    <property type="entry name" value="Cytoplasmic dynein 2 heavy chain 1"/>
    <property type="match status" value="1"/>
</dbReference>
<dbReference type="InterPro" id="IPR043160">
    <property type="entry name" value="Dynein_C_barrel"/>
</dbReference>
<dbReference type="GO" id="GO:0031514">
    <property type="term" value="C:motile cilium"/>
    <property type="evidence" value="ECO:0007669"/>
    <property type="project" value="UniProtKB-SubCell"/>
</dbReference>
<evidence type="ECO:0000256" key="5">
    <source>
        <dbReference type="ARBA" id="ARBA00022473"/>
    </source>
</evidence>
<feature type="coiled-coil region" evidence="21">
    <location>
        <begin position="2942"/>
        <end position="3002"/>
    </location>
</feature>
<dbReference type="EMBL" id="HBIP01026619">
    <property type="protein sequence ID" value="CAE0501002.1"/>
    <property type="molecule type" value="Transcribed_RNA"/>
</dbReference>
<dbReference type="Pfam" id="PF12777">
    <property type="entry name" value="MT"/>
    <property type="match status" value="1"/>
</dbReference>